<comment type="similarity">
    <text evidence="1">Belongs to the Gfa family.</text>
</comment>
<reference evidence="5 6" key="1">
    <citation type="journal article" date="2019" name="Int. J. Syst. Evol. Microbiol.">
        <title>The Global Catalogue of Microorganisms (GCM) 10K type strain sequencing project: providing services to taxonomists for standard genome sequencing and annotation.</title>
        <authorList>
            <consortium name="The Broad Institute Genomics Platform"/>
            <consortium name="The Broad Institute Genome Sequencing Center for Infectious Disease"/>
            <person name="Wu L."/>
            <person name="Ma J."/>
        </authorList>
    </citation>
    <scope>NUCLEOTIDE SEQUENCE [LARGE SCALE GENOMIC DNA]</scope>
    <source>
        <strain evidence="5 6">JCM 15503</strain>
    </source>
</reference>
<keyword evidence="2" id="KW-0479">Metal-binding</keyword>
<name>A0ABN1K8F2_9BURK</name>
<dbReference type="Proteomes" id="UP001500279">
    <property type="component" value="Unassembled WGS sequence"/>
</dbReference>
<organism evidence="5 6">
    <name type="scientific">Ideonella azotifigens</name>
    <dbReference type="NCBI Taxonomy" id="513160"/>
    <lineage>
        <taxon>Bacteria</taxon>
        <taxon>Pseudomonadati</taxon>
        <taxon>Pseudomonadota</taxon>
        <taxon>Betaproteobacteria</taxon>
        <taxon>Burkholderiales</taxon>
        <taxon>Sphaerotilaceae</taxon>
        <taxon>Ideonella</taxon>
    </lineage>
</organism>
<dbReference type="InterPro" id="IPR052355">
    <property type="entry name" value="CENP-V-like"/>
</dbReference>
<comment type="caution">
    <text evidence="5">The sequence shown here is derived from an EMBL/GenBank/DDBJ whole genome shotgun (WGS) entry which is preliminary data.</text>
</comment>
<dbReference type="EMBL" id="BAAAEW010000025">
    <property type="protein sequence ID" value="GAA0758238.1"/>
    <property type="molecule type" value="Genomic_DNA"/>
</dbReference>
<evidence type="ECO:0000256" key="3">
    <source>
        <dbReference type="ARBA" id="ARBA00022833"/>
    </source>
</evidence>
<evidence type="ECO:0000256" key="1">
    <source>
        <dbReference type="ARBA" id="ARBA00005495"/>
    </source>
</evidence>
<protein>
    <submittedName>
        <fullName evidence="5">GFA family protein</fullName>
    </submittedName>
</protein>
<dbReference type="PANTHER" id="PTHR28620:SF1">
    <property type="entry name" value="CENP-V_GFA DOMAIN-CONTAINING PROTEIN"/>
    <property type="match status" value="1"/>
</dbReference>
<dbReference type="Pfam" id="PF04828">
    <property type="entry name" value="GFA"/>
    <property type="match status" value="1"/>
</dbReference>
<evidence type="ECO:0000256" key="2">
    <source>
        <dbReference type="ARBA" id="ARBA00022723"/>
    </source>
</evidence>
<gene>
    <name evidence="5" type="ORF">GCM10009107_38560</name>
</gene>
<feature type="domain" description="CENP-V/GFA" evidence="4">
    <location>
        <begin position="2"/>
        <end position="116"/>
    </location>
</feature>
<evidence type="ECO:0000313" key="5">
    <source>
        <dbReference type="EMBL" id="GAA0758238.1"/>
    </source>
</evidence>
<dbReference type="SUPFAM" id="SSF51316">
    <property type="entry name" value="Mss4-like"/>
    <property type="match status" value="1"/>
</dbReference>
<dbReference type="PROSITE" id="PS51891">
    <property type="entry name" value="CENP_V_GFA"/>
    <property type="match status" value="1"/>
</dbReference>
<dbReference type="InterPro" id="IPR006913">
    <property type="entry name" value="CENP-V/GFA"/>
</dbReference>
<evidence type="ECO:0000259" key="4">
    <source>
        <dbReference type="PROSITE" id="PS51891"/>
    </source>
</evidence>
<dbReference type="PANTHER" id="PTHR28620">
    <property type="entry name" value="CENTROMERE PROTEIN V"/>
    <property type="match status" value="1"/>
</dbReference>
<accession>A0ABN1K8F2</accession>
<keyword evidence="6" id="KW-1185">Reference proteome</keyword>
<dbReference type="Gene3D" id="2.170.150.70">
    <property type="match status" value="1"/>
</dbReference>
<sequence>MHQGACHCGAVRLTLPSTPEVATACNCSLCRRSGGPWVYFPLGTVKIEGHPECTTEYIWGDRTLRNIRCRTCGVVTHWEPMDPVACPRQGINLGNFDPALIAAVRVRRFDGAETWTFVDE</sequence>
<proteinExistence type="inferred from homology"/>
<dbReference type="InterPro" id="IPR011057">
    <property type="entry name" value="Mss4-like_sf"/>
</dbReference>
<keyword evidence="3" id="KW-0862">Zinc</keyword>
<evidence type="ECO:0000313" key="6">
    <source>
        <dbReference type="Proteomes" id="UP001500279"/>
    </source>
</evidence>